<dbReference type="InterPro" id="IPR004843">
    <property type="entry name" value="Calcineurin-like_PHP"/>
</dbReference>
<dbReference type="PANTHER" id="PTHR11668">
    <property type="entry name" value="SERINE/THREONINE PROTEIN PHOSPHATASE"/>
    <property type="match status" value="1"/>
</dbReference>
<feature type="domain" description="Serine/threonine specific protein phosphatases" evidence="2">
    <location>
        <begin position="110"/>
        <end position="115"/>
    </location>
</feature>
<name>A0A915CMA4_9BILA</name>
<organism evidence="3 4">
    <name type="scientific">Ditylenchus dipsaci</name>
    <dbReference type="NCBI Taxonomy" id="166011"/>
    <lineage>
        <taxon>Eukaryota</taxon>
        <taxon>Metazoa</taxon>
        <taxon>Ecdysozoa</taxon>
        <taxon>Nematoda</taxon>
        <taxon>Chromadorea</taxon>
        <taxon>Rhabditida</taxon>
        <taxon>Tylenchina</taxon>
        <taxon>Tylenchomorpha</taxon>
        <taxon>Sphaerularioidea</taxon>
        <taxon>Anguinidae</taxon>
        <taxon>Anguininae</taxon>
        <taxon>Ditylenchus</taxon>
    </lineage>
</organism>
<dbReference type="AlphaFoldDB" id="A0A915CMA4"/>
<dbReference type="InterPro" id="IPR006186">
    <property type="entry name" value="Ser/Thr-sp_prot-phosphatase"/>
</dbReference>
<evidence type="ECO:0000313" key="4">
    <source>
        <dbReference type="WBParaSite" id="jg10491"/>
    </source>
</evidence>
<evidence type="ECO:0000259" key="2">
    <source>
        <dbReference type="PROSITE" id="PS00125"/>
    </source>
</evidence>
<dbReference type="PROSITE" id="PS00125">
    <property type="entry name" value="SER_THR_PHOSPHATASE"/>
    <property type="match status" value="1"/>
</dbReference>
<dbReference type="GO" id="GO:0005634">
    <property type="term" value="C:nucleus"/>
    <property type="evidence" value="ECO:0007669"/>
    <property type="project" value="TreeGrafter"/>
</dbReference>
<feature type="compositionally biased region" description="Polar residues" evidence="1">
    <location>
        <begin position="1"/>
        <end position="10"/>
    </location>
</feature>
<reference evidence="4" key="1">
    <citation type="submission" date="2022-11" db="UniProtKB">
        <authorList>
            <consortium name="WormBaseParasite"/>
        </authorList>
    </citation>
    <scope>IDENTIFICATION</scope>
</reference>
<dbReference type="SUPFAM" id="SSF56300">
    <property type="entry name" value="Metallo-dependent phosphatases"/>
    <property type="match status" value="1"/>
</dbReference>
<dbReference type="Gene3D" id="3.60.21.10">
    <property type="match status" value="1"/>
</dbReference>
<dbReference type="GO" id="GO:0005737">
    <property type="term" value="C:cytoplasm"/>
    <property type="evidence" value="ECO:0007669"/>
    <property type="project" value="TreeGrafter"/>
</dbReference>
<dbReference type="PRINTS" id="PR00114">
    <property type="entry name" value="STPHPHTASE"/>
</dbReference>
<proteinExistence type="predicted"/>
<dbReference type="WBParaSite" id="jg10491">
    <property type="protein sequence ID" value="jg10491"/>
    <property type="gene ID" value="jg10491"/>
</dbReference>
<evidence type="ECO:0000256" key="1">
    <source>
        <dbReference type="SAM" id="MobiDB-lite"/>
    </source>
</evidence>
<keyword evidence="3" id="KW-1185">Reference proteome</keyword>
<dbReference type="InterPro" id="IPR050341">
    <property type="entry name" value="PP1_catalytic_subunit"/>
</dbReference>
<protein>
    <submittedName>
        <fullName evidence="4">Serine/threonine specific protein phosphatases domain-containing protein</fullName>
    </submittedName>
</protein>
<accession>A0A915CMA4</accession>
<feature type="region of interest" description="Disordered" evidence="1">
    <location>
        <begin position="1"/>
        <end position="21"/>
    </location>
</feature>
<dbReference type="Proteomes" id="UP000887574">
    <property type="component" value="Unplaced"/>
</dbReference>
<dbReference type="Pfam" id="PF00149">
    <property type="entry name" value="Metallophos"/>
    <property type="match status" value="1"/>
</dbReference>
<sequence length="132" mass="14897">MDNPVGESNYSKSSSSSSKDSFDAFLCQGTIEGFRKKKCSLFLTLPMKPFDLCQASQRPAKILRILLVGTPPKTRFLFLGDYVDRCNKGVEVSLLLLCYKMRFPGCVDLLRGNHECAKMNRIYGFYSECVTN</sequence>
<dbReference type="GO" id="GO:0004722">
    <property type="term" value="F:protein serine/threonine phosphatase activity"/>
    <property type="evidence" value="ECO:0007669"/>
    <property type="project" value="TreeGrafter"/>
</dbReference>
<dbReference type="InterPro" id="IPR029052">
    <property type="entry name" value="Metallo-depent_PP-like"/>
</dbReference>
<evidence type="ECO:0000313" key="3">
    <source>
        <dbReference type="Proteomes" id="UP000887574"/>
    </source>
</evidence>
<dbReference type="PANTHER" id="PTHR11668:SF285">
    <property type="entry name" value="SERINE_THREONINE-PROTEIN PHOSPHATASE-RELATED"/>
    <property type="match status" value="1"/>
</dbReference>